<keyword evidence="3" id="KW-1185">Reference proteome</keyword>
<dbReference type="Proteomes" id="UP001398420">
    <property type="component" value="Unassembled WGS sequence"/>
</dbReference>
<dbReference type="SUPFAM" id="SSF51430">
    <property type="entry name" value="NAD(P)-linked oxidoreductase"/>
    <property type="match status" value="1"/>
</dbReference>
<sequence>MEYRNLGPSDLRVSELSLGCMSLPMELQEARNIIDAAVDAGINFFDTADLYNHGRNEIIVGDILRKKRQDVIISTKVGNVWDASGDSWHWDASKKYIMEAIKKSLVRLGTDYIDLYQLHGGTLEDNFEEIAEAFEDLKREGVIRQYGISSIRPNVIEQMATMGRPSAIMMQYSALDRRPEEWFEWMKERRISVISRGTIAKGLLTNEWEQRMTDNGFLDYSKEELAHTLKQLEQSTDYMLNGAIGYNLKQDVIASTVLGVSSLPQLYEIIDAYHHPASQDVLEQWMNMTKANRYEEHRMK</sequence>
<feature type="domain" description="NADP-dependent oxidoreductase" evidence="1">
    <location>
        <begin position="16"/>
        <end position="285"/>
    </location>
</feature>
<dbReference type="InterPro" id="IPR020471">
    <property type="entry name" value="AKR"/>
</dbReference>
<dbReference type="PANTHER" id="PTHR43312">
    <property type="entry name" value="D-THREO-ALDOSE 1-DEHYDROGENASE"/>
    <property type="match status" value="1"/>
</dbReference>
<dbReference type="EMBL" id="JBCEWA010000001">
    <property type="protein sequence ID" value="MEL5987174.1"/>
    <property type="molecule type" value="Genomic_DNA"/>
</dbReference>
<dbReference type="PANTHER" id="PTHR43312:SF1">
    <property type="entry name" value="NADP-DEPENDENT OXIDOREDUCTASE DOMAIN-CONTAINING PROTEIN"/>
    <property type="match status" value="1"/>
</dbReference>
<dbReference type="InterPro" id="IPR036812">
    <property type="entry name" value="NAD(P)_OxRdtase_dom_sf"/>
</dbReference>
<proteinExistence type="predicted"/>
<dbReference type="InterPro" id="IPR053135">
    <property type="entry name" value="AKR2_Oxidoreductase"/>
</dbReference>
<gene>
    <name evidence="2" type="ORF">AAF454_01895</name>
</gene>
<protein>
    <submittedName>
        <fullName evidence="2">Aldo/keto reductase</fullName>
        <ecNumber evidence="2">1.1.1.-</ecNumber>
    </submittedName>
</protein>
<organism evidence="2 3">
    <name type="scientific">Kurthia gibsonii</name>
    <dbReference type="NCBI Taxonomy" id="33946"/>
    <lineage>
        <taxon>Bacteria</taxon>
        <taxon>Bacillati</taxon>
        <taxon>Bacillota</taxon>
        <taxon>Bacilli</taxon>
        <taxon>Bacillales</taxon>
        <taxon>Caryophanaceae</taxon>
        <taxon>Kurthia</taxon>
    </lineage>
</organism>
<keyword evidence="2" id="KW-0560">Oxidoreductase</keyword>
<dbReference type="Pfam" id="PF00248">
    <property type="entry name" value="Aldo_ket_red"/>
    <property type="match status" value="1"/>
</dbReference>
<dbReference type="InterPro" id="IPR023210">
    <property type="entry name" value="NADP_OxRdtase_dom"/>
</dbReference>
<accession>A0ABU9LJN5</accession>
<dbReference type="Gene3D" id="3.20.20.100">
    <property type="entry name" value="NADP-dependent oxidoreductase domain"/>
    <property type="match status" value="1"/>
</dbReference>
<dbReference type="PRINTS" id="PR00069">
    <property type="entry name" value="ALDKETRDTASE"/>
</dbReference>
<dbReference type="RefSeq" id="WP_342302607.1">
    <property type="nucleotide sequence ID" value="NZ_JBCEWA010000001.1"/>
</dbReference>
<evidence type="ECO:0000313" key="2">
    <source>
        <dbReference type="EMBL" id="MEL5987174.1"/>
    </source>
</evidence>
<dbReference type="CDD" id="cd19086">
    <property type="entry name" value="AKR_AKR11C1"/>
    <property type="match status" value="1"/>
</dbReference>
<evidence type="ECO:0000313" key="3">
    <source>
        <dbReference type="Proteomes" id="UP001398420"/>
    </source>
</evidence>
<dbReference type="EC" id="1.1.1.-" evidence="2"/>
<dbReference type="GO" id="GO:0016491">
    <property type="term" value="F:oxidoreductase activity"/>
    <property type="evidence" value="ECO:0007669"/>
    <property type="project" value="UniProtKB-KW"/>
</dbReference>
<reference evidence="2 3" key="1">
    <citation type="submission" date="2024-04" db="EMBL/GenBank/DDBJ databases">
        <authorList>
            <person name="Wu Y.S."/>
            <person name="Zhang L."/>
        </authorList>
    </citation>
    <scope>NUCLEOTIDE SEQUENCE [LARGE SCALE GENOMIC DNA]</scope>
    <source>
        <strain evidence="2 3">KG-01</strain>
    </source>
</reference>
<evidence type="ECO:0000259" key="1">
    <source>
        <dbReference type="Pfam" id="PF00248"/>
    </source>
</evidence>
<comment type="caution">
    <text evidence="2">The sequence shown here is derived from an EMBL/GenBank/DDBJ whole genome shotgun (WGS) entry which is preliminary data.</text>
</comment>
<name>A0ABU9LJN5_9BACL</name>